<dbReference type="Pfam" id="PF10668">
    <property type="entry name" value="Phage_terminase"/>
    <property type="match status" value="1"/>
</dbReference>
<accession>A0ABQ1VPY8</accession>
<dbReference type="RefSeq" id="WP_120462541.1">
    <property type="nucleotide sequence ID" value="NZ_BMIW01000003.1"/>
</dbReference>
<feature type="region of interest" description="Disordered" evidence="1">
    <location>
        <begin position="245"/>
        <end position="264"/>
    </location>
</feature>
<feature type="compositionally biased region" description="Basic and acidic residues" evidence="1">
    <location>
        <begin position="254"/>
        <end position="264"/>
    </location>
</feature>
<feature type="compositionally biased region" description="Polar residues" evidence="1">
    <location>
        <begin position="64"/>
        <end position="74"/>
    </location>
</feature>
<dbReference type="EMBL" id="BMIW01000003">
    <property type="protein sequence ID" value="GGF86798.1"/>
    <property type="molecule type" value="Genomic_DNA"/>
</dbReference>
<evidence type="ECO:0000256" key="1">
    <source>
        <dbReference type="SAM" id="MobiDB-lite"/>
    </source>
</evidence>
<feature type="region of interest" description="Disordered" evidence="1">
    <location>
        <begin position="50"/>
        <end position="74"/>
    </location>
</feature>
<proteinExistence type="predicted"/>
<protein>
    <recommendedName>
        <fullName evidence="2">PBSX phage terminase small subunit-like N-terminal domain-containing protein</fullName>
    </recommendedName>
</protein>
<evidence type="ECO:0000259" key="2">
    <source>
        <dbReference type="Pfam" id="PF10668"/>
    </source>
</evidence>
<keyword evidence="4" id="KW-1185">Reference proteome</keyword>
<feature type="compositionally biased region" description="Basic and acidic residues" evidence="1">
    <location>
        <begin position="50"/>
        <end position="62"/>
    </location>
</feature>
<organism evidence="3 4">
    <name type="scientific">Paenibacillus aceti</name>
    <dbReference type="NCBI Taxonomy" id="1820010"/>
    <lineage>
        <taxon>Bacteria</taxon>
        <taxon>Bacillati</taxon>
        <taxon>Bacillota</taxon>
        <taxon>Bacilli</taxon>
        <taxon>Bacillales</taxon>
        <taxon>Paenibacillaceae</taxon>
        <taxon>Paenibacillus</taxon>
    </lineage>
</organism>
<dbReference type="InterPro" id="IPR018925">
    <property type="entry name" value="XtmA-like_N"/>
</dbReference>
<evidence type="ECO:0000313" key="4">
    <source>
        <dbReference type="Proteomes" id="UP000608420"/>
    </source>
</evidence>
<comment type="caution">
    <text evidence="3">The sequence shown here is derived from an EMBL/GenBank/DDBJ whole genome shotgun (WGS) entry which is preliminary data.</text>
</comment>
<dbReference type="Proteomes" id="UP000608420">
    <property type="component" value="Unassembled WGS sequence"/>
</dbReference>
<evidence type="ECO:0000313" key="3">
    <source>
        <dbReference type="EMBL" id="GGF86798.1"/>
    </source>
</evidence>
<feature type="domain" description="PBSX phage terminase small subunit-like N-terminal" evidence="2">
    <location>
        <begin position="1"/>
        <end position="61"/>
    </location>
</feature>
<name>A0ABQ1VPY8_9BACL</name>
<sequence length="264" mass="30468">MGRQRDPNRDKAKEIYLSSNGEISLIDIATQLGVADGTIRGWKAKDKWDDQRNGTFQSEEKNAPINTERSESNGTELEGISWAEIENDYVTDIRKKGWTLEQLAKKYGISSSSIMKYSAEHNWVEKRRKHTEGVKEKSAEITTHLLSNDIARATARHLRISDKLLKIVEDAINDDREFYKVVEKLRTGYGPGEFDEKIIVETVDALNDAKLVNVVNSFEKIQKAQRQTLRILDEKDQQKFELERSKLEDEEDKPTEVVVRRWSK</sequence>
<reference evidence="4" key="1">
    <citation type="journal article" date="2019" name="Int. J. Syst. Evol. Microbiol.">
        <title>The Global Catalogue of Microorganisms (GCM) 10K type strain sequencing project: providing services to taxonomists for standard genome sequencing and annotation.</title>
        <authorList>
            <consortium name="The Broad Institute Genomics Platform"/>
            <consortium name="The Broad Institute Genome Sequencing Center for Infectious Disease"/>
            <person name="Wu L."/>
            <person name="Ma J."/>
        </authorList>
    </citation>
    <scope>NUCLEOTIDE SEQUENCE [LARGE SCALE GENOMIC DNA]</scope>
    <source>
        <strain evidence="4">CGMCC 1.15420</strain>
    </source>
</reference>
<gene>
    <name evidence="3" type="ORF">GCM10010913_05360</name>
</gene>